<evidence type="ECO:0000313" key="3">
    <source>
        <dbReference type="EMBL" id="PMC43104.1"/>
    </source>
</evidence>
<dbReference type="GO" id="GO:1904680">
    <property type="term" value="F:peptide transmembrane transporter activity"/>
    <property type="evidence" value="ECO:0007669"/>
    <property type="project" value="TreeGrafter"/>
</dbReference>
<evidence type="ECO:0000259" key="2">
    <source>
        <dbReference type="Pfam" id="PF00496"/>
    </source>
</evidence>
<comment type="caution">
    <text evidence="3">The sequence shown here is derived from an EMBL/GenBank/DDBJ whole genome shotgun (WGS) entry which is preliminary data.</text>
</comment>
<accession>A0A2N6RYB3</accession>
<dbReference type="InterPro" id="IPR000914">
    <property type="entry name" value="SBP_5_dom"/>
</dbReference>
<dbReference type="CDD" id="cd00995">
    <property type="entry name" value="PBP2_NikA_DppA_OppA_like"/>
    <property type="match status" value="1"/>
</dbReference>
<dbReference type="Gene3D" id="3.90.76.10">
    <property type="entry name" value="Dipeptide-binding Protein, Domain 1"/>
    <property type="match status" value="1"/>
</dbReference>
<gene>
    <name evidence="3" type="ORF">CJ216_03195</name>
</gene>
<dbReference type="RefSeq" id="WP_102694888.1">
    <property type="nucleotide sequence ID" value="NZ_JAKNCL010000001.1"/>
</dbReference>
<dbReference type="GO" id="GO:0043190">
    <property type="term" value="C:ATP-binding cassette (ABC) transporter complex"/>
    <property type="evidence" value="ECO:0007669"/>
    <property type="project" value="InterPro"/>
</dbReference>
<reference evidence="3 4" key="1">
    <citation type="submission" date="2017-09" db="EMBL/GenBank/DDBJ databases">
        <title>Bacterial strain isolated from the female urinary microbiota.</title>
        <authorList>
            <person name="Thomas-White K."/>
            <person name="Kumar N."/>
            <person name="Forster S."/>
            <person name="Putonti C."/>
            <person name="Lawley T."/>
            <person name="Wolfe A.J."/>
        </authorList>
    </citation>
    <scope>NUCLEOTIDE SEQUENCE [LARGE SCALE GENOMIC DNA]</scope>
    <source>
        <strain evidence="3 4">UMB1686</strain>
    </source>
</reference>
<keyword evidence="4" id="KW-1185">Reference proteome</keyword>
<dbReference type="Proteomes" id="UP000235771">
    <property type="component" value="Unassembled WGS sequence"/>
</dbReference>
<sequence>MKNKALAFAAAACSLAMLLGGCGSSASKTAQTNGGKVIITVNNTEPQNELVPGNINENAGARPAMLVNSTLVTFDEKGNPVNEDAESVTPNADATQYTVKLKEGKKFSDGTPVTAESFTKAWSFVANAKNAQKCASFFQTIKGYDELQKEGLKGDEQLSGLKVVDKNTFTVDLKQPDSVFPIKVGYLAFAPLPESFYKDPKAYGEKPVSSGPYLFKSWDHNRQIEVVKNPAYEGPRKAQNDGVTFKIYTDGNAAYRDVQSGNLDMTDNIPDTETSNFQSDSTITAYNKPGSVILQFSIASSLPHFDVKTEEGRLRRQAVSMSIDRKAIAEKVLNKTAAPANDFTSPKTPGYDPNLKGSEHLKFDAKKAKELWAKAEAISKYDGPLTFTYNADNAVAKSVFDAVVNYVKNNLGVKAETTPIPTFQEFRDACTKRKVKGAWRAGWMPDYPSPENYLTQQFASVAADGNGSNDGDYKNPKFDELLTKATASSDASEATKLYHQAGETLLEDLPSVPLLYMNAKAVMNHNLKGFVMDWQNMPLYYQLHK</sequence>
<dbReference type="PROSITE" id="PS51257">
    <property type="entry name" value="PROKAR_LIPOPROTEIN"/>
    <property type="match status" value="1"/>
</dbReference>
<name>A0A2N6RYB3_9BIFI</name>
<dbReference type="SUPFAM" id="SSF53850">
    <property type="entry name" value="Periplasmic binding protein-like II"/>
    <property type="match status" value="1"/>
</dbReference>
<evidence type="ECO:0000256" key="1">
    <source>
        <dbReference type="SAM" id="SignalP"/>
    </source>
</evidence>
<feature type="domain" description="Solute-binding protein family 5" evidence="2">
    <location>
        <begin position="81"/>
        <end position="461"/>
    </location>
</feature>
<feature type="chain" id="PRO_5039522028" evidence="1">
    <location>
        <begin position="31"/>
        <end position="545"/>
    </location>
</feature>
<dbReference type="PIRSF" id="PIRSF002741">
    <property type="entry name" value="MppA"/>
    <property type="match status" value="1"/>
</dbReference>
<dbReference type="PANTHER" id="PTHR30290:SF83">
    <property type="entry name" value="ABC TRANSPORTER SUBSTRATE-BINDING PROTEIN"/>
    <property type="match status" value="1"/>
</dbReference>
<dbReference type="Pfam" id="PF00496">
    <property type="entry name" value="SBP_bac_5"/>
    <property type="match status" value="1"/>
</dbReference>
<dbReference type="EMBL" id="PNGV01000001">
    <property type="protein sequence ID" value="PMC43104.1"/>
    <property type="molecule type" value="Genomic_DNA"/>
</dbReference>
<proteinExistence type="predicted"/>
<dbReference type="AlphaFoldDB" id="A0A2N6RYB3"/>
<keyword evidence="1" id="KW-0732">Signal</keyword>
<dbReference type="Gene3D" id="3.10.105.10">
    <property type="entry name" value="Dipeptide-binding Protein, Domain 3"/>
    <property type="match status" value="1"/>
</dbReference>
<dbReference type="Gene3D" id="3.40.190.10">
    <property type="entry name" value="Periplasmic binding protein-like II"/>
    <property type="match status" value="1"/>
</dbReference>
<dbReference type="GO" id="GO:0015833">
    <property type="term" value="P:peptide transport"/>
    <property type="evidence" value="ECO:0007669"/>
    <property type="project" value="TreeGrafter"/>
</dbReference>
<dbReference type="InterPro" id="IPR030678">
    <property type="entry name" value="Peptide/Ni-bd"/>
</dbReference>
<dbReference type="PANTHER" id="PTHR30290">
    <property type="entry name" value="PERIPLASMIC BINDING COMPONENT OF ABC TRANSPORTER"/>
    <property type="match status" value="1"/>
</dbReference>
<protein>
    <submittedName>
        <fullName evidence="3">ABC transporter substrate-binding protein</fullName>
    </submittedName>
</protein>
<dbReference type="GeneID" id="98326087"/>
<feature type="signal peptide" evidence="1">
    <location>
        <begin position="1"/>
        <end position="30"/>
    </location>
</feature>
<evidence type="ECO:0000313" key="4">
    <source>
        <dbReference type="Proteomes" id="UP000235771"/>
    </source>
</evidence>
<dbReference type="GO" id="GO:0042597">
    <property type="term" value="C:periplasmic space"/>
    <property type="evidence" value="ECO:0007669"/>
    <property type="project" value="UniProtKB-ARBA"/>
</dbReference>
<organism evidence="3 4">
    <name type="scientific">Gardnerella greenwoodii</name>
    <dbReference type="NCBI Taxonomy" id="2914925"/>
    <lineage>
        <taxon>Bacteria</taxon>
        <taxon>Bacillati</taxon>
        <taxon>Actinomycetota</taxon>
        <taxon>Actinomycetes</taxon>
        <taxon>Bifidobacteriales</taxon>
        <taxon>Bifidobacteriaceae</taxon>
        <taxon>Gardnerella</taxon>
    </lineage>
</organism>
<dbReference type="InterPro" id="IPR039424">
    <property type="entry name" value="SBP_5"/>
</dbReference>